<accession>A0A0C9WKZ7</accession>
<protein>
    <submittedName>
        <fullName evidence="1">Uncharacterized protein</fullName>
    </submittedName>
</protein>
<reference evidence="1 2" key="1">
    <citation type="submission" date="2014-04" db="EMBL/GenBank/DDBJ databases">
        <authorList>
            <consortium name="DOE Joint Genome Institute"/>
            <person name="Kuo A."/>
            <person name="Kohler A."/>
            <person name="Nagy L.G."/>
            <person name="Floudas D."/>
            <person name="Copeland A."/>
            <person name="Barry K.W."/>
            <person name="Cichocki N."/>
            <person name="Veneault-Fourrey C."/>
            <person name="LaButti K."/>
            <person name="Lindquist E.A."/>
            <person name="Lipzen A."/>
            <person name="Lundell T."/>
            <person name="Morin E."/>
            <person name="Murat C."/>
            <person name="Sun H."/>
            <person name="Tunlid A."/>
            <person name="Henrissat B."/>
            <person name="Grigoriev I.V."/>
            <person name="Hibbett D.S."/>
            <person name="Martin F."/>
            <person name="Nordberg H.P."/>
            <person name="Cantor M.N."/>
            <person name="Hua S.X."/>
        </authorList>
    </citation>
    <scope>NUCLEOTIDE SEQUENCE [LARGE SCALE GENOMIC DNA]</scope>
    <source>
        <strain evidence="1 2">LaAM-08-1</strain>
    </source>
</reference>
<evidence type="ECO:0000313" key="2">
    <source>
        <dbReference type="Proteomes" id="UP000054477"/>
    </source>
</evidence>
<dbReference type="EMBL" id="KN838710">
    <property type="protein sequence ID" value="KIJ96809.1"/>
    <property type="molecule type" value="Genomic_DNA"/>
</dbReference>
<proteinExistence type="predicted"/>
<sequence>MSAPTSEAPPAYARTVFDETHRGVWQMEPSIQSMANRVNLIGYLDHHSPDTDGSFGICLAGGVGNVVSQELIDSIPAAHRPVVRTNDAGRSIPYIMGQPFKAIGTTFFPIVLTNAQTQERIRLILHAFVVPKLLMGMFIGTGTATFLKVESWSGGSPRFTFDFGGGLGETEVQGV</sequence>
<dbReference type="OrthoDB" id="5378863at2759"/>
<dbReference type="AlphaFoldDB" id="A0A0C9WKZ7"/>
<dbReference type="HOGENOM" id="CLU_131067_0_0_1"/>
<dbReference type="Proteomes" id="UP000054477">
    <property type="component" value="Unassembled WGS sequence"/>
</dbReference>
<reference evidence="2" key="2">
    <citation type="submission" date="2015-01" db="EMBL/GenBank/DDBJ databases">
        <title>Evolutionary Origins and Diversification of the Mycorrhizal Mutualists.</title>
        <authorList>
            <consortium name="DOE Joint Genome Institute"/>
            <consortium name="Mycorrhizal Genomics Consortium"/>
            <person name="Kohler A."/>
            <person name="Kuo A."/>
            <person name="Nagy L.G."/>
            <person name="Floudas D."/>
            <person name="Copeland A."/>
            <person name="Barry K.W."/>
            <person name="Cichocki N."/>
            <person name="Veneault-Fourrey C."/>
            <person name="LaButti K."/>
            <person name="Lindquist E.A."/>
            <person name="Lipzen A."/>
            <person name="Lundell T."/>
            <person name="Morin E."/>
            <person name="Murat C."/>
            <person name="Riley R."/>
            <person name="Ohm R."/>
            <person name="Sun H."/>
            <person name="Tunlid A."/>
            <person name="Henrissat B."/>
            <person name="Grigoriev I.V."/>
            <person name="Hibbett D.S."/>
            <person name="Martin F."/>
        </authorList>
    </citation>
    <scope>NUCLEOTIDE SEQUENCE [LARGE SCALE GENOMIC DNA]</scope>
    <source>
        <strain evidence="2">LaAM-08-1</strain>
    </source>
</reference>
<name>A0A0C9WKZ7_9AGAR</name>
<keyword evidence="2" id="KW-1185">Reference proteome</keyword>
<organism evidence="1 2">
    <name type="scientific">Laccaria amethystina LaAM-08-1</name>
    <dbReference type="NCBI Taxonomy" id="1095629"/>
    <lineage>
        <taxon>Eukaryota</taxon>
        <taxon>Fungi</taxon>
        <taxon>Dikarya</taxon>
        <taxon>Basidiomycota</taxon>
        <taxon>Agaricomycotina</taxon>
        <taxon>Agaricomycetes</taxon>
        <taxon>Agaricomycetidae</taxon>
        <taxon>Agaricales</taxon>
        <taxon>Agaricineae</taxon>
        <taxon>Hydnangiaceae</taxon>
        <taxon>Laccaria</taxon>
    </lineage>
</organism>
<evidence type="ECO:0000313" key="1">
    <source>
        <dbReference type="EMBL" id="KIJ96809.1"/>
    </source>
</evidence>
<gene>
    <name evidence="1" type="ORF">K443DRAFT_682039</name>
</gene>